<dbReference type="AlphaFoldDB" id="A0ABD1M523"/>
<evidence type="ECO:0000256" key="1">
    <source>
        <dbReference type="SAM" id="Coils"/>
    </source>
</evidence>
<dbReference type="Proteomes" id="UP001603857">
    <property type="component" value="Unassembled WGS sequence"/>
</dbReference>
<organism evidence="3 4">
    <name type="scientific">Flemingia macrophylla</name>
    <dbReference type="NCBI Taxonomy" id="520843"/>
    <lineage>
        <taxon>Eukaryota</taxon>
        <taxon>Viridiplantae</taxon>
        <taxon>Streptophyta</taxon>
        <taxon>Embryophyta</taxon>
        <taxon>Tracheophyta</taxon>
        <taxon>Spermatophyta</taxon>
        <taxon>Magnoliopsida</taxon>
        <taxon>eudicotyledons</taxon>
        <taxon>Gunneridae</taxon>
        <taxon>Pentapetalae</taxon>
        <taxon>rosids</taxon>
        <taxon>fabids</taxon>
        <taxon>Fabales</taxon>
        <taxon>Fabaceae</taxon>
        <taxon>Papilionoideae</taxon>
        <taxon>50 kb inversion clade</taxon>
        <taxon>NPAAA clade</taxon>
        <taxon>indigoferoid/millettioid clade</taxon>
        <taxon>Phaseoleae</taxon>
        <taxon>Flemingia</taxon>
    </lineage>
</organism>
<feature type="region of interest" description="Disordered" evidence="2">
    <location>
        <begin position="41"/>
        <end position="77"/>
    </location>
</feature>
<keyword evidence="4" id="KW-1185">Reference proteome</keyword>
<gene>
    <name evidence="3" type="ORF">Fmac_018465</name>
</gene>
<feature type="coiled-coil region" evidence="1">
    <location>
        <begin position="5"/>
        <end position="32"/>
    </location>
</feature>
<proteinExistence type="predicted"/>
<sequence length="153" mass="17463">MQNRIAKLNVDLAAKEEKEKTLEEHIRHHEEQMQYIPRHLQNEPLRPTSPPPNTIANDSRQGVNDAFEDVSGNGGAPPRRCHEALRVSADLHRGVPVPLPLCRLGEELLQVEEIPFVEDQIPLQAHGPFFPPPPRRTRQKIPSASLRLFREEM</sequence>
<evidence type="ECO:0000256" key="2">
    <source>
        <dbReference type="SAM" id="MobiDB-lite"/>
    </source>
</evidence>
<keyword evidence="1" id="KW-0175">Coiled coil</keyword>
<protein>
    <submittedName>
        <fullName evidence="3">Uncharacterized protein</fullName>
    </submittedName>
</protein>
<name>A0ABD1M523_9FABA</name>
<comment type="caution">
    <text evidence="3">The sequence shown here is derived from an EMBL/GenBank/DDBJ whole genome shotgun (WGS) entry which is preliminary data.</text>
</comment>
<evidence type="ECO:0000313" key="4">
    <source>
        <dbReference type="Proteomes" id="UP001603857"/>
    </source>
</evidence>
<dbReference type="EMBL" id="JBGMDY010000006">
    <property type="protein sequence ID" value="KAL2330884.1"/>
    <property type="molecule type" value="Genomic_DNA"/>
</dbReference>
<reference evidence="3 4" key="1">
    <citation type="submission" date="2024-08" db="EMBL/GenBank/DDBJ databases">
        <title>Insights into the chromosomal genome structure of Flemingia macrophylla.</title>
        <authorList>
            <person name="Ding Y."/>
            <person name="Zhao Y."/>
            <person name="Bi W."/>
            <person name="Wu M."/>
            <person name="Zhao G."/>
            <person name="Gong Y."/>
            <person name="Li W."/>
            <person name="Zhang P."/>
        </authorList>
    </citation>
    <scope>NUCLEOTIDE SEQUENCE [LARGE SCALE GENOMIC DNA]</scope>
    <source>
        <strain evidence="3">DYQJB</strain>
        <tissue evidence="3">Leaf</tissue>
    </source>
</reference>
<evidence type="ECO:0000313" key="3">
    <source>
        <dbReference type="EMBL" id="KAL2330884.1"/>
    </source>
</evidence>
<accession>A0ABD1M523</accession>